<keyword evidence="3" id="KW-1185">Reference proteome</keyword>
<dbReference type="EMBL" id="BMUW01000024">
    <property type="protein sequence ID" value="GGZ81625.1"/>
    <property type="molecule type" value="Genomic_DNA"/>
</dbReference>
<sequence length="58" mass="6039">MEMRGAPTLSVDGGPVVDGQMRDGDGAGQSFEGHHGGSWVSAARSPNRTESAFYDSGR</sequence>
<feature type="region of interest" description="Disordered" evidence="1">
    <location>
        <begin position="1"/>
        <end position="58"/>
    </location>
</feature>
<proteinExistence type="predicted"/>
<name>A0ABQ3CGV7_9ACTN</name>
<dbReference type="Proteomes" id="UP000624183">
    <property type="component" value="Unassembled WGS sequence"/>
</dbReference>
<comment type="caution">
    <text evidence="2">The sequence shown here is derived from an EMBL/GenBank/DDBJ whole genome shotgun (WGS) entry which is preliminary data.</text>
</comment>
<evidence type="ECO:0000313" key="3">
    <source>
        <dbReference type="Proteomes" id="UP000624183"/>
    </source>
</evidence>
<gene>
    <name evidence="2" type="ORF">GCM10010328_65300</name>
</gene>
<accession>A0ABQ3CGV7</accession>
<evidence type="ECO:0000313" key="2">
    <source>
        <dbReference type="EMBL" id="GGZ81625.1"/>
    </source>
</evidence>
<evidence type="ECO:0000256" key="1">
    <source>
        <dbReference type="SAM" id="MobiDB-lite"/>
    </source>
</evidence>
<protein>
    <submittedName>
        <fullName evidence="2">Uncharacterized protein</fullName>
    </submittedName>
</protein>
<organism evidence="2 3">
    <name type="scientific">Streptomyces rubiginosohelvolus</name>
    <dbReference type="NCBI Taxonomy" id="67362"/>
    <lineage>
        <taxon>Bacteria</taxon>
        <taxon>Bacillati</taxon>
        <taxon>Actinomycetota</taxon>
        <taxon>Actinomycetes</taxon>
        <taxon>Kitasatosporales</taxon>
        <taxon>Streptomycetaceae</taxon>
        <taxon>Streptomyces</taxon>
    </lineage>
</organism>
<reference evidence="3" key="1">
    <citation type="journal article" date="2019" name="Int. J. Syst. Evol. Microbiol.">
        <title>The Global Catalogue of Microorganisms (GCM) 10K type strain sequencing project: providing services to taxonomists for standard genome sequencing and annotation.</title>
        <authorList>
            <consortium name="The Broad Institute Genomics Platform"/>
            <consortium name="The Broad Institute Genome Sequencing Center for Infectious Disease"/>
            <person name="Wu L."/>
            <person name="Ma J."/>
        </authorList>
    </citation>
    <scope>NUCLEOTIDE SEQUENCE [LARGE SCALE GENOMIC DNA]</scope>
    <source>
        <strain evidence="3">JCM 4602</strain>
    </source>
</reference>